<evidence type="ECO:0000313" key="1">
    <source>
        <dbReference type="EMBL" id="CAA9277749.1"/>
    </source>
</evidence>
<reference evidence="1" key="1">
    <citation type="submission" date="2020-02" db="EMBL/GenBank/DDBJ databases">
        <authorList>
            <person name="Meier V. D."/>
        </authorList>
    </citation>
    <scope>NUCLEOTIDE SEQUENCE</scope>
    <source>
        <strain evidence="1">AVDCRST_MAG41</strain>
    </source>
</reference>
<organism evidence="1">
    <name type="scientific">uncultured Mycobacteriales bacterium</name>
    <dbReference type="NCBI Taxonomy" id="581187"/>
    <lineage>
        <taxon>Bacteria</taxon>
        <taxon>Bacillati</taxon>
        <taxon>Actinomycetota</taxon>
        <taxon>Actinomycetes</taxon>
        <taxon>Mycobacteriales</taxon>
        <taxon>environmental samples</taxon>
    </lineage>
</organism>
<sequence>MKLFGRREKPPAEAVTRLDRDERVLTWADTASGPVVATPLGLWLPGYEERLPWHLVDKATWKNGILTLVPAVDTGDGVLVEQTPRAVRVTVPRDLPNTVRVRVQKAIAFTRHHPLPLDGPRRGVRVVGRRVPGRDGISWQLVFDPGVDTDDPAVREAAAAYVAQARVELGV</sequence>
<gene>
    <name evidence="1" type="ORF">AVDCRST_MAG41-3363</name>
</gene>
<protein>
    <submittedName>
        <fullName evidence="1">Uncharacterized protein</fullName>
    </submittedName>
</protein>
<dbReference type="AlphaFoldDB" id="A0A6J4JEB0"/>
<dbReference type="EMBL" id="CADCTP010000305">
    <property type="protein sequence ID" value="CAA9277749.1"/>
    <property type="molecule type" value="Genomic_DNA"/>
</dbReference>
<name>A0A6J4JEB0_9ACTN</name>
<proteinExistence type="predicted"/>
<accession>A0A6J4JEB0</accession>